<feature type="compositionally biased region" description="Pro residues" evidence="3">
    <location>
        <begin position="226"/>
        <end position="236"/>
    </location>
</feature>
<evidence type="ECO:0000256" key="2">
    <source>
        <dbReference type="ARBA" id="ARBA00022737"/>
    </source>
</evidence>
<organism evidence="4 5">
    <name type="scientific">Lecanosticta acicola</name>
    <dbReference type="NCBI Taxonomy" id="111012"/>
    <lineage>
        <taxon>Eukaryota</taxon>
        <taxon>Fungi</taxon>
        <taxon>Dikarya</taxon>
        <taxon>Ascomycota</taxon>
        <taxon>Pezizomycotina</taxon>
        <taxon>Dothideomycetes</taxon>
        <taxon>Dothideomycetidae</taxon>
        <taxon>Mycosphaerellales</taxon>
        <taxon>Mycosphaerellaceae</taxon>
        <taxon>Lecanosticta</taxon>
    </lineage>
</organism>
<feature type="compositionally biased region" description="Low complexity" evidence="3">
    <location>
        <begin position="386"/>
        <end position="400"/>
    </location>
</feature>
<feature type="compositionally biased region" description="Basic and acidic residues" evidence="3">
    <location>
        <begin position="401"/>
        <end position="410"/>
    </location>
</feature>
<feature type="compositionally biased region" description="Low complexity" evidence="3">
    <location>
        <begin position="283"/>
        <end position="304"/>
    </location>
</feature>
<dbReference type="Pfam" id="PF13855">
    <property type="entry name" value="LRR_8"/>
    <property type="match status" value="1"/>
</dbReference>
<protein>
    <submittedName>
        <fullName evidence="4">Leucine-rich repeat-containing 40</fullName>
    </submittedName>
</protein>
<evidence type="ECO:0000313" key="5">
    <source>
        <dbReference type="Proteomes" id="UP001296104"/>
    </source>
</evidence>
<evidence type="ECO:0000256" key="1">
    <source>
        <dbReference type="ARBA" id="ARBA00022614"/>
    </source>
</evidence>
<dbReference type="EMBL" id="CAVMBE010000012">
    <property type="protein sequence ID" value="CAK3913729.1"/>
    <property type="molecule type" value="Genomic_DNA"/>
</dbReference>
<feature type="compositionally biased region" description="Low complexity" evidence="3">
    <location>
        <begin position="237"/>
        <end position="253"/>
    </location>
</feature>
<feature type="compositionally biased region" description="Polar residues" evidence="3">
    <location>
        <begin position="149"/>
        <end position="169"/>
    </location>
</feature>
<keyword evidence="2" id="KW-0677">Repeat</keyword>
<reference evidence="4" key="1">
    <citation type="submission" date="2023-11" db="EMBL/GenBank/DDBJ databases">
        <authorList>
            <person name="Alioto T."/>
            <person name="Alioto T."/>
            <person name="Gomez Garrido J."/>
        </authorList>
    </citation>
    <scope>NUCLEOTIDE SEQUENCE</scope>
</reference>
<feature type="region of interest" description="Disordered" evidence="3">
    <location>
        <begin position="1"/>
        <end position="417"/>
    </location>
</feature>
<feature type="compositionally biased region" description="Polar residues" evidence="3">
    <location>
        <begin position="197"/>
        <end position="211"/>
    </location>
</feature>
<feature type="compositionally biased region" description="Low complexity" evidence="3">
    <location>
        <begin position="10"/>
        <end position="21"/>
    </location>
</feature>
<keyword evidence="5" id="KW-1185">Reference proteome</keyword>
<dbReference type="InterPro" id="IPR003591">
    <property type="entry name" value="Leu-rich_rpt_typical-subtyp"/>
</dbReference>
<dbReference type="Gene3D" id="3.80.10.10">
    <property type="entry name" value="Ribonuclease Inhibitor"/>
    <property type="match status" value="2"/>
</dbReference>
<feature type="compositionally biased region" description="Low complexity" evidence="3">
    <location>
        <begin position="108"/>
        <end position="118"/>
    </location>
</feature>
<name>A0AAI8YVC1_9PEZI</name>
<feature type="compositionally biased region" description="Pro residues" evidence="3">
    <location>
        <begin position="24"/>
        <end position="48"/>
    </location>
</feature>
<dbReference type="InterPro" id="IPR050216">
    <property type="entry name" value="LRR_domain-containing"/>
</dbReference>
<sequence length="1047" mass="112961">MDTCTSGNASKPSGLPRLSKLPKPRPAQAPAPPQQQPPPQPQPQPQPPRFANLAPPSLNPPNRAPRLAKRASTSSLTPPNKPTTRAPSAKPVASRTNLPAAPKPVAKTSTTVTTTSLSNRSLVKPQKRQVSAPPTKIQINGEDEEHIDQLTSLDSFRSASQQGFHSNALESPPLASPDEVYDPSESSEARGRDGSRPSLSHRTLESLQSIPLTPKERRRSSFFNPPESPMGPPPRPGSSLSSRNGSRSRPGTSDGTFPKPLGRSASPGKKIPATAQPTTRIASRLPSLGSGSSTRRSISGGLTSKLQEVRTASQRASPAKKPTTTQAMGTGPKLSSGTRPAATSRPRKPRPQLGEAFASPSWQETNDTKAAAPSAEPKQAVSNSSAALREQIAAAKAAARTQKEAAHDSPQESTAVEDGAPFEEDLHSDPFNQAPKDEKHILRNRINAARTDGRLNIAALGLKQIPDEVRSMYSSAAMEESKVNWAEVIDLVKFIAADNEFEVLEDAVFPDLSPDQLAADDQTEGNQFGGLTVLDLHNNSLVSLPMGLRRLERLTSLNLSHNKLDNDCADVISQIKTLKDLRLGHNNLSGAVPLKLCELSNLETLDLQNNRLLSLPEVLRDLVNIKVLNVSGNQLTALPMDALHTLPLVELDASNNALIASIFPLGSNVDGHPTLQVLNAANNSLAALCFTPFLNMPHLTSLNLTNNHLEALPDTTGWRELITLAVGDNKIAEFPVGFTGLQKLRNANFTSNEIRLLDPAIGMMDSLEFLILASNPLREKKFLTMSAADIKRDLRSRLAPEELAGVEEPTSPVTVIGDSDCPSSMWSLKNGRVLDLASEDLCDDLNDQLGSFLNSNEAIKIDLHSNHITCIPPALWMAQKLRVLDLSCNIMSSDYLSEELQLPELQELNLSKCRLASFEPLIAQLQAPNLTTLNVSANRLTGPLPALKETYPLLTTLFAYDNRISSISANTLRGLITVNLSSNDIAQLPAEVGLLWEEGLRSLEIGANAFRVPNYHVLGKGTEATLRWLRDRLPASQGAVRGEDEIA</sequence>
<evidence type="ECO:0000313" key="4">
    <source>
        <dbReference type="EMBL" id="CAK3913729.1"/>
    </source>
</evidence>
<dbReference type="PANTHER" id="PTHR48051:SF27">
    <property type="entry name" value="LEUCINE-RICH REPEAT-CONTAINING PROTEIN 40"/>
    <property type="match status" value="1"/>
</dbReference>
<dbReference type="SMART" id="SM00369">
    <property type="entry name" value="LRR_TYP"/>
    <property type="match status" value="7"/>
</dbReference>
<feature type="compositionally biased region" description="Polar residues" evidence="3">
    <location>
        <begin position="310"/>
        <end position="338"/>
    </location>
</feature>
<dbReference type="GO" id="GO:0005737">
    <property type="term" value="C:cytoplasm"/>
    <property type="evidence" value="ECO:0007669"/>
    <property type="project" value="TreeGrafter"/>
</dbReference>
<dbReference type="SUPFAM" id="SSF52058">
    <property type="entry name" value="L domain-like"/>
    <property type="match status" value="2"/>
</dbReference>
<gene>
    <name evidence="4" type="ORF">LECACI_7A002657</name>
</gene>
<dbReference type="InterPro" id="IPR032675">
    <property type="entry name" value="LRR_dom_sf"/>
</dbReference>
<dbReference type="InterPro" id="IPR001611">
    <property type="entry name" value="Leu-rich_rpt"/>
</dbReference>
<dbReference type="SMART" id="SM00364">
    <property type="entry name" value="LRR_BAC"/>
    <property type="match status" value="6"/>
</dbReference>
<accession>A0AAI8YVC1</accession>
<dbReference type="AlphaFoldDB" id="A0AAI8YVC1"/>
<feature type="compositionally biased region" description="Polar residues" evidence="3">
    <location>
        <begin position="71"/>
        <end position="86"/>
    </location>
</feature>
<evidence type="ECO:0000256" key="3">
    <source>
        <dbReference type="SAM" id="MobiDB-lite"/>
    </source>
</evidence>
<dbReference type="Proteomes" id="UP001296104">
    <property type="component" value="Unassembled WGS sequence"/>
</dbReference>
<proteinExistence type="predicted"/>
<dbReference type="PANTHER" id="PTHR48051">
    <property type="match status" value="1"/>
</dbReference>
<keyword evidence="1" id="KW-0433">Leucine-rich repeat</keyword>
<comment type="caution">
    <text evidence="4">The sequence shown here is derived from an EMBL/GenBank/DDBJ whole genome shotgun (WGS) entry which is preliminary data.</text>
</comment>
<dbReference type="PROSITE" id="PS51450">
    <property type="entry name" value="LRR"/>
    <property type="match status" value="3"/>
</dbReference>